<feature type="domain" description="Splicing factor SF3a60 /Prp9 subunit C-terminal" evidence="1">
    <location>
        <begin position="263"/>
        <end position="367"/>
    </location>
</feature>
<evidence type="ECO:0000313" key="3">
    <source>
        <dbReference type="Proteomes" id="UP000002313"/>
    </source>
</evidence>
<dbReference type="GO" id="GO:0000398">
    <property type="term" value="P:mRNA splicing, via spliceosome"/>
    <property type="evidence" value="ECO:0007669"/>
    <property type="project" value="InterPro"/>
</dbReference>
<dbReference type="EMBL" id="CP001948">
    <property type="protein sequence ID" value="ADM11873.1"/>
    <property type="molecule type" value="Genomic_DNA"/>
</dbReference>
<dbReference type="KEGG" id="ein:Eint_071100"/>
<evidence type="ECO:0000313" key="2">
    <source>
        <dbReference type="EMBL" id="ADM11873.1"/>
    </source>
</evidence>
<dbReference type="InterPro" id="IPR024598">
    <property type="entry name" value="SF3a60/Prp9_C"/>
</dbReference>
<dbReference type="GO" id="GO:0003723">
    <property type="term" value="F:RNA binding"/>
    <property type="evidence" value="ECO:0007669"/>
    <property type="project" value="InterPro"/>
</dbReference>
<dbReference type="Pfam" id="PF11931">
    <property type="entry name" value="SF3a60_Prp9_C"/>
    <property type="match status" value="1"/>
</dbReference>
<reference evidence="2 3" key="2">
    <citation type="journal article" date="2012" name="Proc. Natl. Acad. Sci. U.S.A.">
        <title>Gain and loss of multiple functionally related, horizontally transferred genes in the reduced genomes of two microsporidian parasites.</title>
        <authorList>
            <person name="Pombert J.-F."/>
            <person name="Selman M."/>
            <person name="Burki F."/>
            <person name="Bardell F.T."/>
            <person name="Farinelli L."/>
            <person name="Solter L.F."/>
            <person name="Whitman D.W."/>
            <person name="Weiss L.M."/>
            <person name="Corradi N."/>
            <person name="Keeling P.J."/>
        </authorList>
    </citation>
    <scope>NUCLEOTIDE SEQUENCE [LARGE SCALE GENOMIC DNA]</scope>
    <source>
        <strain evidence="2 3">ATCC 50506</strain>
    </source>
</reference>
<dbReference type="Proteomes" id="UP000002313">
    <property type="component" value="Chromosome VII"/>
</dbReference>
<protein>
    <submittedName>
        <fullName evidence="2">Splicing factor 3a subunit 3</fullName>
    </submittedName>
</protein>
<reference evidence="2 3" key="1">
    <citation type="journal article" date="2010" name="Nat. Commun.">
        <title>The complete sequence of the smallest known nuclear genome from the microsporidian Encephalitozoon intestinalis.</title>
        <authorList>
            <person name="Corradi N."/>
            <person name="Pombert J.-F."/>
            <person name="Farinelli L."/>
            <person name="Didier E.S."/>
            <person name="Keeling P.J."/>
        </authorList>
    </citation>
    <scope>NUCLEOTIDE SEQUENCE [LARGE SCALE GENOMIC DNA]</scope>
    <source>
        <strain evidence="2 3">ATCC 50506</strain>
    </source>
</reference>
<organism evidence="2 3">
    <name type="scientific">Encephalitozoon intestinalis (strain ATCC 50506)</name>
    <name type="common">Microsporidian parasite</name>
    <name type="synonym">Septata intestinalis</name>
    <dbReference type="NCBI Taxonomy" id="876142"/>
    <lineage>
        <taxon>Eukaryota</taxon>
        <taxon>Fungi</taxon>
        <taxon>Fungi incertae sedis</taxon>
        <taxon>Microsporidia</taxon>
        <taxon>Unikaryonidae</taxon>
        <taxon>Encephalitozoon</taxon>
    </lineage>
</organism>
<accession>E0S838</accession>
<dbReference type="OrthoDB" id="2189371at2759"/>
<dbReference type="AlphaFoldDB" id="E0S838"/>
<sequence>MDRCDVRKQVKILENMERISNWLIEMGGAKDKKDKMVKRYVRNILKRKYKRYKRMGVLNIEGKLDGGVGRLSDLGYYELKARKEVEEVLRDSKLCGSGLELERIFKEYMDVHLCSGYKEFLRWVHKLEADKTKFRYLEYLNELKEYLCRLMKIKYFRMFKRLMASRMEIIKKIEAQRYIEKDFTKEGGFPKVYCLGCSREVAGSVLKYHLKGKKHSKKGDGEVLYSDIETLEAENLIRRAFSVLDRERKYSISLFSRRKKLVGDGVPKWKRKQKDLDIEFECEICGYLGYGRDGFDRHFGEDLHRKCVEEYGIRYSPIFKGITRIGTLIRMKDRVEESESYSEEFEDRDGNVFDRRTYEDLKRNNLI</sequence>
<proteinExistence type="predicted"/>
<gene>
    <name evidence="2" type="ORF">Eint_071100</name>
</gene>
<name>E0S838_ENCIT</name>
<dbReference type="GeneID" id="9698052"/>
<dbReference type="VEuPathDB" id="MicrosporidiaDB:Eint_071100"/>
<dbReference type="GO" id="GO:0005681">
    <property type="term" value="C:spliceosomal complex"/>
    <property type="evidence" value="ECO:0007669"/>
    <property type="project" value="InterPro"/>
</dbReference>
<evidence type="ECO:0000259" key="1">
    <source>
        <dbReference type="Pfam" id="PF11931"/>
    </source>
</evidence>
<keyword evidence="3" id="KW-1185">Reference proteome</keyword>
<dbReference type="RefSeq" id="XP_003073233.1">
    <property type="nucleotide sequence ID" value="XM_003073187.1"/>
</dbReference>
<dbReference type="HOGENOM" id="CLU_727800_0_0_1"/>